<sequence>MNIQTLLTGKQKFCRHCDVMVSSTGIRKKVADMPFVTKEDQDEDEVIFCSASCYMQFAISHRGGCLEARQEAGTVIDHVSTETETPQRKDKEALRRRLSDSDKKDAKEKERDPELAKPLVKKWKGTKYRVWTPGLLTPETKYDSPTAKEVDELRIKLGTIIRLPKDNRPEDRRRCLLCNMAGDGKNNGPGRAAEAVDVE</sequence>
<evidence type="ECO:0000256" key="3">
    <source>
        <dbReference type="ARBA" id="ARBA00022737"/>
    </source>
</evidence>
<reference evidence="11" key="1">
    <citation type="submission" date="2025-08" db="UniProtKB">
        <authorList>
            <consortium name="RefSeq"/>
        </authorList>
    </citation>
    <scope>IDENTIFICATION</scope>
</reference>
<dbReference type="Proteomes" id="UP000695022">
    <property type="component" value="Unplaced"/>
</dbReference>
<keyword evidence="6" id="KW-0805">Transcription regulation</keyword>
<protein>
    <submittedName>
        <fullName evidence="11">Histone-lysine N-methyltransferase 2C-like</fullName>
    </submittedName>
</protein>
<name>A0ABM1F0Y4_PRICU</name>
<organism evidence="10 11">
    <name type="scientific">Priapulus caudatus</name>
    <name type="common">Priapulid worm</name>
    <dbReference type="NCBI Taxonomy" id="37621"/>
    <lineage>
        <taxon>Eukaryota</taxon>
        <taxon>Metazoa</taxon>
        <taxon>Ecdysozoa</taxon>
        <taxon>Scalidophora</taxon>
        <taxon>Priapulida</taxon>
        <taxon>Priapulimorpha</taxon>
        <taxon>Priapulimorphida</taxon>
        <taxon>Priapulidae</taxon>
        <taxon>Priapulus</taxon>
    </lineage>
</organism>
<evidence type="ECO:0000256" key="1">
    <source>
        <dbReference type="ARBA" id="ARBA00004123"/>
    </source>
</evidence>
<feature type="region of interest" description="Disordered" evidence="9">
    <location>
        <begin position="81"/>
        <end position="114"/>
    </location>
</feature>
<keyword evidence="8" id="KW-0539">Nucleus</keyword>
<proteinExistence type="predicted"/>
<evidence type="ECO:0000256" key="5">
    <source>
        <dbReference type="ARBA" id="ARBA00022833"/>
    </source>
</evidence>
<evidence type="ECO:0000313" key="10">
    <source>
        <dbReference type="Proteomes" id="UP000695022"/>
    </source>
</evidence>
<evidence type="ECO:0000256" key="7">
    <source>
        <dbReference type="ARBA" id="ARBA00023163"/>
    </source>
</evidence>
<evidence type="ECO:0000256" key="9">
    <source>
        <dbReference type="SAM" id="MobiDB-lite"/>
    </source>
</evidence>
<evidence type="ECO:0000256" key="2">
    <source>
        <dbReference type="ARBA" id="ARBA00022723"/>
    </source>
</evidence>
<evidence type="ECO:0000256" key="8">
    <source>
        <dbReference type="ARBA" id="ARBA00023242"/>
    </source>
</evidence>
<dbReference type="RefSeq" id="XP_014678105.1">
    <property type="nucleotide sequence ID" value="XM_014822619.1"/>
</dbReference>
<gene>
    <name evidence="11" type="primary">LOC106817908</name>
</gene>
<keyword evidence="7" id="KW-0804">Transcription</keyword>
<comment type="subcellular location">
    <subcellularLocation>
        <location evidence="1">Nucleus</location>
    </subcellularLocation>
</comment>
<keyword evidence="4" id="KW-0863">Zinc-finger</keyword>
<evidence type="ECO:0000313" key="11">
    <source>
        <dbReference type="RefSeq" id="XP_014678105.1"/>
    </source>
</evidence>
<accession>A0ABM1F0Y4</accession>
<keyword evidence="3" id="KW-0677">Repeat</keyword>
<keyword evidence="10" id="KW-1185">Reference proteome</keyword>
<evidence type="ECO:0000256" key="6">
    <source>
        <dbReference type="ARBA" id="ARBA00023015"/>
    </source>
</evidence>
<dbReference type="PANTHER" id="PTHR45888:SF6">
    <property type="entry name" value="HL01030P-RELATED"/>
    <property type="match status" value="1"/>
</dbReference>
<dbReference type="GeneID" id="106817908"/>
<evidence type="ECO:0000256" key="4">
    <source>
        <dbReference type="ARBA" id="ARBA00022771"/>
    </source>
</evidence>
<keyword evidence="2" id="KW-0479">Metal-binding</keyword>
<keyword evidence="5" id="KW-0862">Zinc</keyword>
<dbReference type="PANTHER" id="PTHR45888">
    <property type="entry name" value="HL01030P-RELATED"/>
    <property type="match status" value="1"/>
</dbReference>